<feature type="compositionally biased region" description="Basic and acidic residues" evidence="2">
    <location>
        <begin position="76"/>
        <end position="91"/>
    </location>
</feature>
<dbReference type="GO" id="GO:0000902">
    <property type="term" value="P:cell morphogenesis"/>
    <property type="evidence" value="ECO:0007669"/>
    <property type="project" value="TreeGrafter"/>
</dbReference>
<proteinExistence type="inferred from homology"/>
<dbReference type="AlphaFoldDB" id="A0AAD8GUS6"/>
<comment type="caution">
    <text evidence="3">The sequence shown here is derived from an EMBL/GenBank/DDBJ whole genome shotgun (WGS) entry which is preliminary data.</text>
</comment>
<reference evidence="3" key="2">
    <citation type="submission" date="2023-05" db="EMBL/GenBank/DDBJ databases">
        <authorList>
            <person name="Schelkunov M.I."/>
        </authorList>
    </citation>
    <scope>NUCLEOTIDE SEQUENCE</scope>
    <source>
        <strain evidence="3">Hsosn_3</strain>
        <tissue evidence="3">Leaf</tissue>
    </source>
</reference>
<dbReference type="GO" id="GO:0016477">
    <property type="term" value="P:cell migration"/>
    <property type="evidence" value="ECO:0007669"/>
    <property type="project" value="TreeGrafter"/>
</dbReference>
<name>A0AAD8GUS6_9APIA</name>
<gene>
    <name evidence="3" type="ORF">POM88_047659</name>
</gene>
<dbReference type="Proteomes" id="UP001237642">
    <property type="component" value="Unassembled WGS sequence"/>
</dbReference>
<evidence type="ECO:0000313" key="3">
    <source>
        <dbReference type="EMBL" id="KAK1354403.1"/>
    </source>
</evidence>
<sequence length="252" mass="28263">MKFRFKLFDELLIFDLQQGYYKLKKNRETANADANQANLMRDHPTTNHTIFEITGFYPTIGLTRTAPPTSKATTEPPREQRPNPPRGEVHDQAVSSCDAIHRGRRTLLKQETEKMVLFFTDHPSLLALNIQMVFCLGFSSFFAYTDPAVIEPLGSCWMGWTSFVVKSVSILQQFKDMPCRAFHLVNPVFAGGSTLIRTEPLPGGGPSTSCMDLRQVPEGEGKAPKDIIIEFTELDECLVTIVTRTEESAGMN</sequence>
<dbReference type="PANTHER" id="PTHR12093">
    <property type="entry name" value="NCK-ASSOCIATED PROTEIN 1"/>
    <property type="match status" value="1"/>
</dbReference>
<dbReference type="Pfam" id="PF09735">
    <property type="entry name" value="Nckap1"/>
    <property type="match status" value="1"/>
</dbReference>
<dbReference type="GO" id="GO:0031209">
    <property type="term" value="C:SCAR complex"/>
    <property type="evidence" value="ECO:0007669"/>
    <property type="project" value="TreeGrafter"/>
</dbReference>
<evidence type="ECO:0000256" key="1">
    <source>
        <dbReference type="ARBA" id="ARBA00037947"/>
    </source>
</evidence>
<dbReference type="GO" id="GO:0030031">
    <property type="term" value="P:cell projection assembly"/>
    <property type="evidence" value="ECO:0007669"/>
    <property type="project" value="TreeGrafter"/>
</dbReference>
<dbReference type="GO" id="GO:0030866">
    <property type="term" value="P:cortical actin cytoskeleton organization"/>
    <property type="evidence" value="ECO:0007669"/>
    <property type="project" value="TreeGrafter"/>
</dbReference>
<feature type="region of interest" description="Disordered" evidence="2">
    <location>
        <begin position="64"/>
        <end position="94"/>
    </location>
</feature>
<dbReference type="PANTHER" id="PTHR12093:SF10">
    <property type="entry name" value="MEMBRANE-ASSOCIATED PROTEIN HEM"/>
    <property type="match status" value="1"/>
</dbReference>
<evidence type="ECO:0000313" key="4">
    <source>
        <dbReference type="Proteomes" id="UP001237642"/>
    </source>
</evidence>
<organism evidence="3 4">
    <name type="scientific">Heracleum sosnowskyi</name>
    <dbReference type="NCBI Taxonomy" id="360622"/>
    <lineage>
        <taxon>Eukaryota</taxon>
        <taxon>Viridiplantae</taxon>
        <taxon>Streptophyta</taxon>
        <taxon>Embryophyta</taxon>
        <taxon>Tracheophyta</taxon>
        <taxon>Spermatophyta</taxon>
        <taxon>Magnoliopsida</taxon>
        <taxon>eudicotyledons</taxon>
        <taxon>Gunneridae</taxon>
        <taxon>Pentapetalae</taxon>
        <taxon>asterids</taxon>
        <taxon>campanulids</taxon>
        <taxon>Apiales</taxon>
        <taxon>Apiaceae</taxon>
        <taxon>Apioideae</taxon>
        <taxon>apioid superclade</taxon>
        <taxon>Tordylieae</taxon>
        <taxon>Tordyliinae</taxon>
        <taxon>Heracleum</taxon>
    </lineage>
</organism>
<evidence type="ECO:0000256" key="2">
    <source>
        <dbReference type="SAM" id="MobiDB-lite"/>
    </source>
</evidence>
<reference evidence="3" key="1">
    <citation type="submission" date="2023-02" db="EMBL/GenBank/DDBJ databases">
        <title>Genome of toxic invasive species Heracleum sosnowskyi carries increased number of genes despite the absence of recent whole-genome duplications.</title>
        <authorList>
            <person name="Schelkunov M."/>
            <person name="Shtratnikova V."/>
            <person name="Makarenko M."/>
            <person name="Klepikova A."/>
            <person name="Omelchenko D."/>
            <person name="Novikova G."/>
            <person name="Obukhova E."/>
            <person name="Bogdanov V."/>
            <person name="Penin A."/>
            <person name="Logacheva M."/>
        </authorList>
    </citation>
    <scope>NUCLEOTIDE SEQUENCE</scope>
    <source>
        <strain evidence="3">Hsosn_3</strain>
        <tissue evidence="3">Leaf</tissue>
    </source>
</reference>
<dbReference type="EMBL" id="JAUIZM010000011">
    <property type="protein sequence ID" value="KAK1354403.1"/>
    <property type="molecule type" value="Genomic_DNA"/>
</dbReference>
<dbReference type="InterPro" id="IPR019137">
    <property type="entry name" value="Nck-associated_protein-1"/>
</dbReference>
<protein>
    <submittedName>
        <fullName evidence="3">Uncharacterized protein</fullName>
    </submittedName>
</protein>
<keyword evidence="4" id="KW-1185">Reference proteome</keyword>
<comment type="similarity">
    <text evidence="1">Belongs to the HEM-1/HEM-2 family.</text>
</comment>
<accession>A0AAD8GUS6</accession>